<feature type="transmembrane region" description="Helical" evidence="5">
    <location>
        <begin position="67"/>
        <end position="92"/>
    </location>
</feature>
<dbReference type="STRING" id="1797579.A2996_00980"/>
<dbReference type="InterPro" id="IPR004481">
    <property type="entry name" value="K/Na/Ca-exchanger"/>
</dbReference>
<organism evidence="7 8">
    <name type="scientific">Candidatus Campbellbacteria bacterium RIFCSPLOWO2_01_FULL_34_15</name>
    <dbReference type="NCBI Taxonomy" id="1797579"/>
    <lineage>
        <taxon>Bacteria</taxon>
        <taxon>Candidatus Campbelliibacteriota</taxon>
    </lineage>
</organism>
<dbReference type="AlphaFoldDB" id="A0A1F5EN94"/>
<keyword evidence="4 5" id="KW-0472">Membrane</keyword>
<evidence type="ECO:0000256" key="1">
    <source>
        <dbReference type="ARBA" id="ARBA00004141"/>
    </source>
</evidence>
<gene>
    <name evidence="7" type="ORF">A2996_00980</name>
</gene>
<evidence type="ECO:0000313" key="7">
    <source>
        <dbReference type="EMBL" id="OGD68780.1"/>
    </source>
</evidence>
<evidence type="ECO:0000259" key="6">
    <source>
        <dbReference type="Pfam" id="PF01699"/>
    </source>
</evidence>
<feature type="transmembrane region" description="Helical" evidence="5">
    <location>
        <begin position="104"/>
        <end position="120"/>
    </location>
</feature>
<feature type="transmembrane region" description="Helical" evidence="5">
    <location>
        <begin position="38"/>
        <end position="61"/>
    </location>
</feature>
<dbReference type="Proteomes" id="UP000176865">
    <property type="component" value="Unassembled WGS sequence"/>
</dbReference>
<feature type="domain" description="Sodium/calcium exchanger membrane region" evidence="6">
    <location>
        <begin position="4"/>
        <end position="143"/>
    </location>
</feature>
<feature type="transmembrane region" description="Helical" evidence="5">
    <location>
        <begin position="164"/>
        <end position="182"/>
    </location>
</feature>
<dbReference type="GO" id="GO:0006874">
    <property type="term" value="P:intracellular calcium ion homeostasis"/>
    <property type="evidence" value="ECO:0007669"/>
    <property type="project" value="TreeGrafter"/>
</dbReference>
<feature type="transmembrane region" description="Helical" evidence="5">
    <location>
        <begin position="6"/>
        <end position="26"/>
    </location>
</feature>
<evidence type="ECO:0000313" key="8">
    <source>
        <dbReference type="Proteomes" id="UP000176865"/>
    </source>
</evidence>
<evidence type="ECO:0000256" key="4">
    <source>
        <dbReference type="ARBA" id="ARBA00023136"/>
    </source>
</evidence>
<feature type="transmembrane region" description="Helical" evidence="5">
    <location>
        <begin position="290"/>
        <end position="307"/>
    </location>
</feature>
<dbReference type="InterPro" id="IPR004837">
    <property type="entry name" value="NaCa_Exmemb"/>
</dbReference>
<comment type="subcellular location">
    <subcellularLocation>
        <location evidence="1">Membrane</location>
        <topology evidence="1">Multi-pass membrane protein</topology>
    </subcellularLocation>
</comment>
<feature type="transmembrane region" description="Helical" evidence="5">
    <location>
        <begin position="229"/>
        <end position="253"/>
    </location>
</feature>
<dbReference type="PANTHER" id="PTHR10846">
    <property type="entry name" value="SODIUM/POTASSIUM/CALCIUM EXCHANGER"/>
    <property type="match status" value="1"/>
</dbReference>
<dbReference type="PANTHER" id="PTHR10846:SF8">
    <property type="entry name" value="INNER MEMBRANE PROTEIN YRBG"/>
    <property type="match status" value="1"/>
</dbReference>
<proteinExistence type="predicted"/>
<dbReference type="GO" id="GO:0005886">
    <property type="term" value="C:plasma membrane"/>
    <property type="evidence" value="ECO:0007669"/>
    <property type="project" value="TreeGrafter"/>
</dbReference>
<comment type="caution">
    <text evidence="7">The sequence shown here is derived from an EMBL/GenBank/DDBJ whole genome shotgun (WGS) entry which is preliminary data.</text>
</comment>
<dbReference type="GO" id="GO:0005262">
    <property type="term" value="F:calcium channel activity"/>
    <property type="evidence" value="ECO:0007669"/>
    <property type="project" value="TreeGrafter"/>
</dbReference>
<dbReference type="Gene3D" id="1.20.1420.30">
    <property type="entry name" value="NCX, central ion-binding region"/>
    <property type="match status" value="1"/>
</dbReference>
<protein>
    <recommendedName>
        <fullName evidence="6">Sodium/calcium exchanger membrane region domain-containing protein</fullName>
    </recommendedName>
</protein>
<keyword evidence="3 5" id="KW-1133">Transmembrane helix</keyword>
<dbReference type="EMBL" id="MFAB01000016">
    <property type="protein sequence ID" value="OGD68780.1"/>
    <property type="molecule type" value="Genomic_DNA"/>
</dbReference>
<evidence type="ECO:0000256" key="5">
    <source>
        <dbReference type="SAM" id="Phobius"/>
    </source>
</evidence>
<dbReference type="InterPro" id="IPR044880">
    <property type="entry name" value="NCX_ion-bd_dom_sf"/>
</dbReference>
<feature type="transmembrane region" description="Helical" evidence="5">
    <location>
        <begin position="194"/>
        <end position="217"/>
    </location>
</feature>
<feature type="domain" description="Sodium/calcium exchanger membrane region" evidence="6">
    <location>
        <begin position="163"/>
        <end position="303"/>
    </location>
</feature>
<dbReference type="Pfam" id="PF01699">
    <property type="entry name" value="Na_Ca_ex"/>
    <property type="match status" value="2"/>
</dbReference>
<reference evidence="7 8" key="1">
    <citation type="journal article" date="2016" name="Nat. Commun.">
        <title>Thousands of microbial genomes shed light on interconnected biogeochemical processes in an aquifer system.</title>
        <authorList>
            <person name="Anantharaman K."/>
            <person name="Brown C.T."/>
            <person name="Hug L.A."/>
            <person name="Sharon I."/>
            <person name="Castelle C.J."/>
            <person name="Probst A.J."/>
            <person name="Thomas B.C."/>
            <person name="Singh A."/>
            <person name="Wilkins M.J."/>
            <person name="Karaoz U."/>
            <person name="Brodie E.L."/>
            <person name="Williams K.H."/>
            <person name="Hubbard S.S."/>
            <person name="Banfield J.F."/>
        </authorList>
    </citation>
    <scope>NUCLEOTIDE SEQUENCE [LARGE SCALE GENOMIC DNA]</scope>
</reference>
<name>A0A1F5EN94_9BACT</name>
<dbReference type="GO" id="GO:0008273">
    <property type="term" value="F:calcium, potassium:sodium antiporter activity"/>
    <property type="evidence" value="ECO:0007669"/>
    <property type="project" value="TreeGrafter"/>
</dbReference>
<feature type="transmembrane region" description="Helical" evidence="5">
    <location>
        <begin position="126"/>
        <end position="143"/>
    </location>
</feature>
<sequence length="325" mass="35938">MENIFIFIFAMFMVIKGATMATKYSAQLANNFHLSKYTIGFIIISCISILPETFIAINSALTGIPSFGLGTLLGGNIADLTIVFAVVILFAGREIKVESKIIKNYKVYPFFLMLPLVLGFDGFLSRLEGIALIIAGGIFYYLAFKDGNEINQNLKNGKDKYKNFLMLLFSMAVLLVGSHFTVTSAVTLANSFGINPILIGMFIVGLGTTLPELFFALKSIKKDDDSMAIGDILGTVMADATIVVGILALINPFSFPREIIFITGLFMVMASFILFGFMNSGQKISKRESFLLFLFWIFFVLVEFFASQSTEILNNTRELALNIFN</sequence>
<accession>A0A1F5EN94</accession>
<feature type="transmembrane region" description="Helical" evidence="5">
    <location>
        <begin position="259"/>
        <end position="278"/>
    </location>
</feature>
<evidence type="ECO:0000256" key="3">
    <source>
        <dbReference type="ARBA" id="ARBA00022989"/>
    </source>
</evidence>
<keyword evidence="2 5" id="KW-0812">Transmembrane</keyword>
<evidence type="ECO:0000256" key="2">
    <source>
        <dbReference type="ARBA" id="ARBA00022692"/>
    </source>
</evidence>